<dbReference type="SMART" id="SM00849">
    <property type="entry name" value="Lactamase_B"/>
    <property type="match status" value="1"/>
</dbReference>
<dbReference type="CDD" id="cd16282">
    <property type="entry name" value="metallo-hydrolase-like_MBL-fold"/>
    <property type="match status" value="1"/>
</dbReference>
<dbReference type="KEGG" id="nsn:EXE58_14685"/>
<keyword evidence="2" id="KW-0378">Hydrolase</keyword>
<proteinExistence type="predicted"/>
<feature type="domain" description="Metallo-beta-lactamase" evidence="1">
    <location>
        <begin position="20"/>
        <end position="213"/>
    </location>
</feature>
<evidence type="ECO:0000259" key="1">
    <source>
        <dbReference type="SMART" id="SM00849"/>
    </source>
</evidence>
<accession>A0A4P7IH31</accession>
<dbReference type="SUPFAM" id="SSF56281">
    <property type="entry name" value="Metallo-hydrolase/oxidoreductase"/>
    <property type="match status" value="1"/>
</dbReference>
<keyword evidence="3" id="KW-1185">Reference proteome</keyword>
<evidence type="ECO:0000313" key="3">
    <source>
        <dbReference type="Proteomes" id="UP000294853"/>
    </source>
</evidence>
<dbReference type="AlphaFoldDB" id="A0A4P7IH31"/>
<dbReference type="Pfam" id="PF00753">
    <property type="entry name" value="Lactamase_B"/>
    <property type="match status" value="1"/>
</dbReference>
<dbReference type="GO" id="GO:0016787">
    <property type="term" value="F:hydrolase activity"/>
    <property type="evidence" value="ECO:0007669"/>
    <property type="project" value="UniProtKB-KW"/>
</dbReference>
<name>A0A4P7IH31_9ACTN</name>
<organism evidence="2 3">
    <name type="scientific">Nocardioides seonyuensis</name>
    <dbReference type="NCBI Taxonomy" id="2518371"/>
    <lineage>
        <taxon>Bacteria</taxon>
        <taxon>Bacillati</taxon>
        <taxon>Actinomycetota</taxon>
        <taxon>Actinomycetes</taxon>
        <taxon>Propionibacteriales</taxon>
        <taxon>Nocardioidaceae</taxon>
        <taxon>Nocardioides</taxon>
    </lineage>
</organism>
<dbReference type="InterPro" id="IPR001279">
    <property type="entry name" value="Metallo-B-lactamas"/>
</dbReference>
<dbReference type="RefSeq" id="WP_135268574.1">
    <property type="nucleotide sequence ID" value="NZ_CP038436.1"/>
</dbReference>
<evidence type="ECO:0000313" key="2">
    <source>
        <dbReference type="EMBL" id="QBX56588.1"/>
    </source>
</evidence>
<dbReference type="PANTHER" id="PTHR42951">
    <property type="entry name" value="METALLO-BETA-LACTAMASE DOMAIN-CONTAINING"/>
    <property type="match status" value="1"/>
</dbReference>
<gene>
    <name evidence="2" type="ORF">EXE58_14685</name>
</gene>
<reference evidence="2 3" key="1">
    <citation type="submission" date="2019-03" db="EMBL/GenBank/DDBJ databases">
        <title>Three New Species of Nocardioides, Nocardioides euryhalodurans sp. nov., Nocardioides seonyuensis sp. nov. and Nocardioides eburneoflavus sp. nov. Iolated from Soil.</title>
        <authorList>
            <person name="Roh S.G."/>
            <person name="Lee C."/>
            <person name="Kim M.-K."/>
            <person name="Kim S.B."/>
        </authorList>
    </citation>
    <scope>NUCLEOTIDE SEQUENCE [LARGE SCALE GENOMIC DNA]</scope>
    <source>
        <strain evidence="2 3">MMS17-SY207-3</strain>
    </source>
</reference>
<dbReference type="Proteomes" id="UP000294853">
    <property type="component" value="Chromosome"/>
</dbReference>
<dbReference type="OrthoDB" id="2273115at2"/>
<dbReference type="Gene3D" id="3.60.15.10">
    <property type="entry name" value="Ribonuclease Z/Hydroxyacylglutathione hydrolase-like"/>
    <property type="match status" value="1"/>
</dbReference>
<dbReference type="InterPro" id="IPR050855">
    <property type="entry name" value="NDM-1-like"/>
</dbReference>
<protein>
    <submittedName>
        <fullName evidence="2">MBL fold metallo-hydrolase</fullName>
    </submittedName>
</protein>
<dbReference type="EMBL" id="CP038436">
    <property type="protein sequence ID" value="QBX56588.1"/>
    <property type="molecule type" value="Genomic_DNA"/>
</dbReference>
<dbReference type="InterPro" id="IPR036866">
    <property type="entry name" value="RibonucZ/Hydroxyglut_hydro"/>
</dbReference>
<sequence>MAEFTEVAERVWVARYEWADANVTAVGSERGVLVVDTHASTAAGRTVVSDLRRLGMGDPVAVVNTHSHWDHVLGNAALREACPGIPIHAHEQAAATLAQHGDRTRAGWLEDPDDEHADEIAATEVVVPDRVFSSAVVLDLGDRLVELVHPGRGHTDGDLVVRVPDADVVLAGDLVEESAHPWIGPDSWPMEWPLTLDIVLGLLTASSRIVPGHGVVVDRDFVEQQRNELGIIAETVRHLASSGVPAAEAAATGEWPWDAADPRIAHAVARGYQHLPRSQKRLPLV</sequence>
<dbReference type="PANTHER" id="PTHR42951:SF4">
    <property type="entry name" value="ACYL-COENZYME A THIOESTERASE MBLAC2"/>
    <property type="match status" value="1"/>
</dbReference>